<accession>A0A9Q9CQ99</accession>
<evidence type="ECO:0000313" key="3">
    <source>
        <dbReference type="Proteomes" id="UP001058016"/>
    </source>
</evidence>
<dbReference type="Proteomes" id="UP001058016">
    <property type="component" value="Chromosome"/>
</dbReference>
<proteinExistence type="predicted"/>
<dbReference type="AlphaFoldDB" id="A0A9Q9CQ99"/>
<gene>
    <name evidence="1" type="ORF">J0J69_12515</name>
    <name evidence="2" type="ORF">J0J70_01445</name>
</gene>
<organism evidence="2 4">
    <name type="scientific">Turicibacter bilis</name>
    <dbReference type="NCBI Taxonomy" id="2735723"/>
    <lineage>
        <taxon>Bacteria</taxon>
        <taxon>Bacillati</taxon>
        <taxon>Bacillota</taxon>
        <taxon>Erysipelotrichia</taxon>
        <taxon>Erysipelotrichales</taxon>
        <taxon>Turicibacteraceae</taxon>
        <taxon>Turicibacter</taxon>
    </lineage>
</organism>
<evidence type="ECO:0000313" key="2">
    <source>
        <dbReference type="EMBL" id="UUF08717.1"/>
    </source>
</evidence>
<sequence length="206" mass="23964">MTVVEDGFMSDERATSIIQAANDMLDYCELCESKVNDFIKIANCILTRQEYYDFLALYKRFDNNFGILESLVSQLTYPTTILQAVSISAVIKEIQRNMDELVDMMETSNVRIEAQQINVNMAKLIEELINFMDFDAIDYDDLDEAMTRTFIILKVVDVFDKEYKQAYYPMNVLHIISFDTKVEAYTYALEHGISKDFILNRYGHLL</sequence>
<dbReference type="EMBL" id="CP071250">
    <property type="protein sequence ID" value="UUF08717.1"/>
    <property type="molecule type" value="Genomic_DNA"/>
</dbReference>
<reference evidence="2 3" key="1">
    <citation type="submission" date="2021-03" db="EMBL/GenBank/DDBJ databases">
        <title>Comparative Genomics and Metabolomics in the genus Turicibacter.</title>
        <authorList>
            <person name="Maki J."/>
            <person name="Looft T."/>
        </authorList>
    </citation>
    <scope>NUCLEOTIDE SEQUENCE</scope>
    <source>
        <strain evidence="2">ISU324</strain>
        <strain evidence="1 3">MMM721</strain>
    </source>
</reference>
<keyword evidence="3" id="KW-1185">Reference proteome</keyword>
<name>A0A9Q9CQ99_9FIRM</name>
<dbReference type="Proteomes" id="UP001058072">
    <property type="component" value="Chromosome"/>
</dbReference>
<evidence type="ECO:0000313" key="4">
    <source>
        <dbReference type="Proteomes" id="UP001058072"/>
    </source>
</evidence>
<dbReference type="RefSeq" id="WP_055244443.1">
    <property type="nucleotide sequence ID" value="NZ_CP071249.1"/>
</dbReference>
<evidence type="ECO:0000313" key="1">
    <source>
        <dbReference type="EMBL" id="UUF05839.1"/>
    </source>
</evidence>
<dbReference type="EMBL" id="CP071249">
    <property type="protein sequence ID" value="UUF05839.1"/>
    <property type="molecule type" value="Genomic_DNA"/>
</dbReference>
<protein>
    <submittedName>
        <fullName evidence="2">Uncharacterized protein</fullName>
    </submittedName>
</protein>